<accession>A0AAN8JK55</accession>
<proteinExistence type="predicted"/>
<dbReference type="EMBL" id="JAZGQO010000009">
    <property type="protein sequence ID" value="KAK6178240.1"/>
    <property type="molecule type" value="Genomic_DNA"/>
</dbReference>
<keyword evidence="3" id="KW-1185">Reference proteome</keyword>
<evidence type="ECO:0000256" key="1">
    <source>
        <dbReference type="SAM" id="MobiDB-lite"/>
    </source>
</evidence>
<gene>
    <name evidence="2" type="ORF">SNE40_013048</name>
</gene>
<sequence length="128" mass="14316">MPKCLRLLMKRAAPVGNFLLEKRSFNRKGLEASIKLKEDTETYKSVIEDELSVQLTPSSTKSSKFLCNICSWNVVSMATSRQTKTSALKRLKESGGQTGYLSSKIRSPFASPRKKWAKLSSPGRDEVN</sequence>
<evidence type="ECO:0000313" key="2">
    <source>
        <dbReference type="EMBL" id="KAK6178240.1"/>
    </source>
</evidence>
<feature type="region of interest" description="Disordered" evidence="1">
    <location>
        <begin position="109"/>
        <end position="128"/>
    </location>
</feature>
<dbReference type="AlphaFoldDB" id="A0AAN8JK55"/>
<protein>
    <submittedName>
        <fullName evidence="2">Uncharacterized protein</fullName>
    </submittedName>
</protein>
<name>A0AAN8JK55_PATCE</name>
<organism evidence="2 3">
    <name type="scientific">Patella caerulea</name>
    <name type="common">Rayed Mediterranean limpet</name>
    <dbReference type="NCBI Taxonomy" id="87958"/>
    <lineage>
        <taxon>Eukaryota</taxon>
        <taxon>Metazoa</taxon>
        <taxon>Spiralia</taxon>
        <taxon>Lophotrochozoa</taxon>
        <taxon>Mollusca</taxon>
        <taxon>Gastropoda</taxon>
        <taxon>Patellogastropoda</taxon>
        <taxon>Patelloidea</taxon>
        <taxon>Patellidae</taxon>
        <taxon>Patella</taxon>
    </lineage>
</organism>
<dbReference type="Proteomes" id="UP001347796">
    <property type="component" value="Unassembled WGS sequence"/>
</dbReference>
<evidence type="ECO:0000313" key="3">
    <source>
        <dbReference type="Proteomes" id="UP001347796"/>
    </source>
</evidence>
<reference evidence="2 3" key="1">
    <citation type="submission" date="2024-01" db="EMBL/GenBank/DDBJ databases">
        <title>The genome of the rayed Mediterranean limpet Patella caerulea (Linnaeus, 1758).</title>
        <authorList>
            <person name="Anh-Thu Weber A."/>
            <person name="Halstead-Nussloch G."/>
        </authorList>
    </citation>
    <scope>NUCLEOTIDE SEQUENCE [LARGE SCALE GENOMIC DNA]</scope>
    <source>
        <strain evidence="2">AATW-2023a</strain>
        <tissue evidence="2">Whole specimen</tissue>
    </source>
</reference>
<comment type="caution">
    <text evidence="2">The sequence shown here is derived from an EMBL/GenBank/DDBJ whole genome shotgun (WGS) entry which is preliminary data.</text>
</comment>